<gene>
    <name evidence="1" type="ORF">DVH24_023778</name>
</gene>
<comment type="caution">
    <text evidence="1">The sequence shown here is derived from an EMBL/GenBank/DDBJ whole genome shotgun (WGS) entry which is preliminary data.</text>
</comment>
<evidence type="ECO:0000313" key="1">
    <source>
        <dbReference type="EMBL" id="RXH77504.1"/>
    </source>
</evidence>
<sequence length="138" mass="16104">TTIFYSRGKEKDPLRTLGIVWYVGRDGIEWDETFRLMFVLGKFSFCLNSWNDSFHIRGIQNYNISVSFLFLFVSIRGHLCFLFIPSCPVPSHFVPSCLLTKRYLSVQSLLIKQSGPYKLNPTVSINSFFWPTTHNRRP</sequence>
<evidence type="ECO:0000313" key="2">
    <source>
        <dbReference type="Proteomes" id="UP000290289"/>
    </source>
</evidence>
<dbReference type="EMBL" id="RDQH01000340">
    <property type="protein sequence ID" value="RXH77504.1"/>
    <property type="molecule type" value="Genomic_DNA"/>
</dbReference>
<organism evidence="1 2">
    <name type="scientific">Malus domestica</name>
    <name type="common">Apple</name>
    <name type="synonym">Pyrus malus</name>
    <dbReference type="NCBI Taxonomy" id="3750"/>
    <lineage>
        <taxon>Eukaryota</taxon>
        <taxon>Viridiplantae</taxon>
        <taxon>Streptophyta</taxon>
        <taxon>Embryophyta</taxon>
        <taxon>Tracheophyta</taxon>
        <taxon>Spermatophyta</taxon>
        <taxon>Magnoliopsida</taxon>
        <taxon>eudicotyledons</taxon>
        <taxon>Gunneridae</taxon>
        <taxon>Pentapetalae</taxon>
        <taxon>rosids</taxon>
        <taxon>fabids</taxon>
        <taxon>Rosales</taxon>
        <taxon>Rosaceae</taxon>
        <taxon>Amygdaloideae</taxon>
        <taxon>Maleae</taxon>
        <taxon>Malus</taxon>
    </lineage>
</organism>
<proteinExistence type="predicted"/>
<reference evidence="1 2" key="1">
    <citation type="submission" date="2018-10" db="EMBL/GenBank/DDBJ databases">
        <title>A high-quality apple genome assembly.</title>
        <authorList>
            <person name="Hu J."/>
        </authorList>
    </citation>
    <scope>NUCLEOTIDE SEQUENCE [LARGE SCALE GENOMIC DNA]</scope>
    <source>
        <strain evidence="2">cv. HFTH1</strain>
        <tissue evidence="1">Young leaf</tissue>
    </source>
</reference>
<dbReference type="Proteomes" id="UP000290289">
    <property type="component" value="Chromosome 14"/>
</dbReference>
<accession>A0A498I5Q0</accession>
<name>A0A498I5Q0_MALDO</name>
<feature type="non-terminal residue" evidence="1">
    <location>
        <position position="1"/>
    </location>
</feature>
<protein>
    <submittedName>
        <fullName evidence="1">Uncharacterized protein</fullName>
    </submittedName>
</protein>
<keyword evidence="2" id="KW-1185">Reference proteome</keyword>
<dbReference type="AlphaFoldDB" id="A0A498I5Q0"/>